<dbReference type="InterPro" id="IPR016217">
    <property type="entry name" value="N_fixation_NifU"/>
</dbReference>
<dbReference type="Gene3D" id="1.10.10.1100">
    <property type="entry name" value="BFD-like [2Fe-2S]-binding domain"/>
    <property type="match status" value="1"/>
</dbReference>
<dbReference type="GO" id="GO:0051537">
    <property type="term" value="F:2 iron, 2 sulfur cluster binding"/>
    <property type="evidence" value="ECO:0007669"/>
    <property type="project" value="UniProtKB-KW"/>
</dbReference>
<proteinExistence type="inferred from homology"/>
<feature type="binding site" evidence="9">
    <location>
        <position position="36"/>
    </location>
    <ligand>
        <name>Fe cation</name>
        <dbReference type="ChEBI" id="CHEBI:24875"/>
    </ligand>
</feature>
<evidence type="ECO:0000256" key="9">
    <source>
        <dbReference type="PIRSR" id="PIRSR000375-1"/>
    </source>
</evidence>
<evidence type="ECO:0000313" key="14">
    <source>
        <dbReference type="Proteomes" id="UP000002430"/>
    </source>
</evidence>
<evidence type="ECO:0000256" key="6">
    <source>
        <dbReference type="ARBA" id="ARBA00023014"/>
    </source>
</evidence>
<dbReference type="InterPro" id="IPR001075">
    <property type="entry name" value="NIF_FeS_clus_asmbl_NifU_C"/>
</dbReference>
<feature type="non-terminal residue" evidence="13">
    <location>
        <position position="1"/>
    </location>
</feature>
<evidence type="ECO:0000256" key="4">
    <source>
        <dbReference type="ARBA" id="ARBA00022723"/>
    </source>
</evidence>
<dbReference type="GO" id="GO:0016226">
    <property type="term" value="P:iron-sulfur cluster assembly"/>
    <property type="evidence" value="ECO:0007669"/>
    <property type="project" value="InterPro"/>
</dbReference>
<dbReference type="EMBL" id="AM180252">
    <property type="protein sequence ID" value="CAJ54322.1"/>
    <property type="molecule type" value="Genomic_DNA"/>
</dbReference>
<keyword evidence="5 9" id="KW-0408">Iron</keyword>
<evidence type="ECO:0000256" key="3">
    <source>
        <dbReference type="ARBA" id="ARBA00022714"/>
    </source>
</evidence>
<feature type="domain" description="NIF system FeS cluster assembly NifU N-terminal" evidence="11">
    <location>
        <begin position="4"/>
        <end position="124"/>
    </location>
</feature>
<dbReference type="NCBIfam" id="TIGR02000">
    <property type="entry name" value="NifU_proper"/>
    <property type="match status" value="1"/>
</dbReference>
<evidence type="ECO:0000259" key="11">
    <source>
        <dbReference type="Pfam" id="PF01592"/>
    </source>
</evidence>
<gene>
    <name evidence="13" type="primary">iscU</name>
    <name evidence="13" type="ordered locus">LI0266</name>
</gene>
<dbReference type="Pfam" id="PF04324">
    <property type="entry name" value="Fer2_BFD"/>
    <property type="match status" value="1"/>
</dbReference>
<comment type="cofactor">
    <cofactor evidence="8">
        <name>[2Fe-2S] cluster</name>
        <dbReference type="ChEBI" id="CHEBI:190135"/>
    </cofactor>
</comment>
<evidence type="ECO:0000256" key="2">
    <source>
        <dbReference type="ARBA" id="ARBA00015278"/>
    </source>
</evidence>
<dbReference type="InterPro" id="IPR007419">
    <property type="entry name" value="BFD-like_2Fe2S-bd_dom"/>
</dbReference>
<dbReference type="InterPro" id="IPR034904">
    <property type="entry name" value="FSCA_dom_sf"/>
</dbReference>
<feature type="binding site" evidence="9">
    <location>
        <position position="138"/>
    </location>
    <ligand>
        <name>[2Fe-2S] cluster</name>
        <dbReference type="ChEBI" id="CHEBI:190135"/>
    </ligand>
</feature>
<evidence type="ECO:0000259" key="10">
    <source>
        <dbReference type="Pfam" id="PF01106"/>
    </source>
</evidence>
<dbReference type="SUPFAM" id="SSF117916">
    <property type="entry name" value="Fe-S cluster assembly (FSCA) domain-like"/>
    <property type="match status" value="1"/>
</dbReference>
<dbReference type="PIRSF" id="PIRSF000375">
    <property type="entry name" value="NifU"/>
    <property type="match status" value="1"/>
</dbReference>
<evidence type="ECO:0000313" key="13">
    <source>
        <dbReference type="EMBL" id="CAJ54322.1"/>
    </source>
</evidence>
<sequence length="280" mass="30470">VMWEYTDTVKELFLRPKNAGELPDANAIGEVGSLSCGDALKLFLKINENEVIEDASFLTFGCGSAIASSSILTEMLKGKTVEEASKITNKDIVAQLGGLPREKMHCSVMGEEALEAALKNWRGEATSGPHCHDEVIVCKCFGVSDEHIRKTVAENDLKTVDEVTDYTKAGGGCGDCLEDIQVILDELQGLLKKETTSKPVLTNVQRMQKILHLLDEEINPVLKTDGGSVELIDVNGPLVTVAMRGNCTGCKSRQITLSQFIEKILHEHVDSDIIVEEVNA</sequence>
<keyword evidence="6 9" id="KW-0411">Iron-sulfur</keyword>
<dbReference type="eggNOG" id="COG0694">
    <property type="taxonomic scope" value="Bacteria"/>
</dbReference>
<dbReference type="InterPro" id="IPR041854">
    <property type="entry name" value="BFD-like_2Fe2S-bd_dom_sf"/>
</dbReference>
<dbReference type="HOGENOM" id="CLU_079283_0_0_7"/>
<feature type="domain" description="BFD-like [2Fe-2S]-binding" evidence="12">
    <location>
        <begin position="136"/>
        <end position="186"/>
    </location>
</feature>
<evidence type="ECO:0000256" key="7">
    <source>
        <dbReference type="ARBA" id="ARBA00023231"/>
    </source>
</evidence>
<dbReference type="eggNOG" id="COG1251">
    <property type="taxonomic scope" value="Bacteria"/>
</dbReference>
<dbReference type="SUPFAM" id="SSF82649">
    <property type="entry name" value="SufE/NifU"/>
    <property type="match status" value="1"/>
</dbReference>
<evidence type="ECO:0000256" key="8">
    <source>
        <dbReference type="ARBA" id="ARBA00034078"/>
    </source>
</evidence>
<dbReference type="eggNOG" id="COG0822">
    <property type="taxonomic scope" value="Bacteria"/>
</dbReference>
<dbReference type="InterPro" id="IPR002871">
    <property type="entry name" value="NIF_FeS_clus_asmbl_NifU_N"/>
</dbReference>
<keyword evidence="14" id="KW-1185">Reference proteome</keyword>
<comment type="similarity">
    <text evidence="1">Belongs to the NifU family.</text>
</comment>
<reference evidence="13 14" key="1">
    <citation type="submission" date="2005-11" db="EMBL/GenBank/DDBJ databases">
        <title>The complete genome sequence of Lawsonia intracellularis: the causative agent of proliferative enteropathy.</title>
        <authorList>
            <person name="Kaur K."/>
            <person name="Zhang Q."/>
            <person name="Beckler D."/>
            <person name="Munir S."/>
            <person name="Li L."/>
            <person name="Kinsley K."/>
            <person name="Herron L."/>
            <person name="Peterson A."/>
            <person name="May B."/>
            <person name="Singh S."/>
            <person name="Gebhart C."/>
            <person name="Kapur V."/>
        </authorList>
    </citation>
    <scope>NUCLEOTIDE SEQUENCE [LARGE SCALE GENOMIC DNA]</scope>
    <source>
        <strain evidence="13 14">PHE/MN1-00</strain>
    </source>
</reference>
<feature type="domain" description="NIF system FeS cluster assembly NifU C-terminal" evidence="10">
    <location>
        <begin position="212"/>
        <end position="276"/>
    </location>
</feature>
<dbReference type="STRING" id="363253.LI0266"/>
<feature type="binding site" evidence="9">
    <location>
        <position position="62"/>
    </location>
    <ligand>
        <name>Fe cation</name>
        <dbReference type="ChEBI" id="CHEBI:24875"/>
    </ligand>
</feature>
<dbReference type="Gene3D" id="3.90.1010.10">
    <property type="match status" value="1"/>
</dbReference>
<keyword evidence="3 9" id="KW-0001">2Fe-2S</keyword>
<keyword evidence="7" id="KW-0535">Nitrogen fixation</keyword>
<accession>Q1MRQ4</accession>
<feature type="binding site" evidence="9">
    <location>
        <position position="173"/>
    </location>
    <ligand>
        <name>[2Fe-2S] cluster</name>
        <dbReference type="ChEBI" id="CHEBI:190135"/>
    </ligand>
</feature>
<feature type="binding site" evidence="9">
    <location>
        <position position="176"/>
    </location>
    <ligand>
        <name>[2Fe-2S] cluster</name>
        <dbReference type="ChEBI" id="CHEBI:190135"/>
    </ligand>
</feature>
<dbReference type="CDD" id="cd19947">
    <property type="entry name" value="NifU_Fer2_BFD-like"/>
    <property type="match status" value="1"/>
</dbReference>
<dbReference type="CDD" id="cd06664">
    <property type="entry name" value="IscU_like"/>
    <property type="match status" value="1"/>
</dbReference>
<comment type="cofactor">
    <cofactor evidence="9">
        <name>[2Fe-2S] cluster</name>
        <dbReference type="ChEBI" id="CHEBI:190135"/>
    </cofactor>
    <text evidence="9">Binds 1 [2Fe-2S] cluster per subunit.</text>
</comment>
<dbReference type="AlphaFoldDB" id="Q1MRQ4"/>
<feature type="binding site" evidence="9">
    <location>
        <position position="140"/>
    </location>
    <ligand>
        <name>[2Fe-2S] cluster</name>
        <dbReference type="ChEBI" id="CHEBI:190135"/>
    </ligand>
</feature>
<keyword evidence="4 9" id="KW-0479">Metal-binding</keyword>
<evidence type="ECO:0000259" key="12">
    <source>
        <dbReference type="Pfam" id="PF04324"/>
    </source>
</evidence>
<comment type="cofactor">
    <cofactor evidence="9">
        <name>Fe cation</name>
        <dbReference type="ChEBI" id="CHEBI:24875"/>
    </cofactor>
    <text evidence="9">Binds 1 Fe cation per subunit.</text>
</comment>
<organism evidence="13 14">
    <name type="scientific">Lawsonia intracellularis (strain PHE/MN1-00)</name>
    <dbReference type="NCBI Taxonomy" id="363253"/>
    <lineage>
        <taxon>Bacteria</taxon>
        <taxon>Pseudomonadati</taxon>
        <taxon>Thermodesulfobacteriota</taxon>
        <taxon>Desulfovibrionia</taxon>
        <taxon>Desulfovibrionales</taxon>
        <taxon>Desulfovibrionaceae</taxon>
        <taxon>Lawsonia</taxon>
    </lineage>
</organism>
<dbReference type="Pfam" id="PF01106">
    <property type="entry name" value="NifU"/>
    <property type="match status" value="1"/>
</dbReference>
<dbReference type="Gene3D" id="3.30.300.130">
    <property type="entry name" value="Fe-S cluster assembly (FSCA)"/>
    <property type="match status" value="1"/>
</dbReference>
<evidence type="ECO:0000256" key="1">
    <source>
        <dbReference type="ARBA" id="ARBA00006420"/>
    </source>
</evidence>
<evidence type="ECO:0000256" key="5">
    <source>
        <dbReference type="ARBA" id="ARBA00023004"/>
    </source>
</evidence>
<dbReference type="Pfam" id="PF01592">
    <property type="entry name" value="NifU_N"/>
    <property type="match status" value="1"/>
</dbReference>
<name>Q1MRQ4_LAWIP</name>
<feature type="binding site" evidence="9">
    <location>
        <position position="106"/>
    </location>
    <ligand>
        <name>Fe cation</name>
        <dbReference type="ChEBI" id="CHEBI:24875"/>
    </ligand>
</feature>
<dbReference type="InterPro" id="IPR010238">
    <property type="entry name" value="NIF_FeS_clus_asmbl_NifU"/>
</dbReference>
<dbReference type="KEGG" id="lip:LI0266"/>
<protein>
    <recommendedName>
        <fullName evidence="2">Nitrogen fixation protein NifU</fullName>
    </recommendedName>
</protein>
<dbReference type="GO" id="GO:0005506">
    <property type="term" value="F:iron ion binding"/>
    <property type="evidence" value="ECO:0007669"/>
    <property type="project" value="InterPro"/>
</dbReference>
<dbReference type="Proteomes" id="UP000002430">
    <property type="component" value="Chromosome"/>
</dbReference>
<dbReference type="PANTHER" id="PTHR10093">
    <property type="entry name" value="IRON-SULFUR CLUSTER ASSEMBLY ENZYME NIFU HOMOLOG"/>
    <property type="match status" value="1"/>
</dbReference>